<accession>A0A328BMF5</accession>
<dbReference type="EMBL" id="QHKM01000002">
    <property type="protein sequence ID" value="RAK68303.1"/>
    <property type="molecule type" value="Genomic_DNA"/>
</dbReference>
<feature type="region of interest" description="Disordered" evidence="1">
    <location>
        <begin position="162"/>
        <end position="200"/>
    </location>
</feature>
<feature type="compositionally biased region" description="Low complexity" evidence="1">
    <location>
        <begin position="37"/>
        <end position="50"/>
    </location>
</feature>
<organism evidence="3 4">
    <name type="scientific">Hymenobacter edaphi</name>
    <dbReference type="NCBI Taxonomy" id="2211146"/>
    <lineage>
        <taxon>Bacteria</taxon>
        <taxon>Pseudomonadati</taxon>
        <taxon>Bacteroidota</taxon>
        <taxon>Cytophagia</taxon>
        <taxon>Cytophagales</taxon>
        <taxon>Hymenobacteraceae</taxon>
        <taxon>Hymenobacter</taxon>
    </lineage>
</organism>
<evidence type="ECO:0000313" key="3">
    <source>
        <dbReference type="EMBL" id="RAK68303.1"/>
    </source>
</evidence>
<proteinExistence type="predicted"/>
<name>A0A328BMF5_9BACT</name>
<evidence type="ECO:0000256" key="2">
    <source>
        <dbReference type="SAM" id="SignalP"/>
    </source>
</evidence>
<dbReference type="AlphaFoldDB" id="A0A328BMF5"/>
<keyword evidence="2" id="KW-0732">Signal</keyword>
<feature type="region of interest" description="Disordered" evidence="1">
    <location>
        <begin position="17"/>
        <end position="66"/>
    </location>
</feature>
<dbReference type="PROSITE" id="PS51257">
    <property type="entry name" value="PROKAR_LIPOPROTEIN"/>
    <property type="match status" value="1"/>
</dbReference>
<protein>
    <recommendedName>
        <fullName evidence="5">Lipoprotein</fullName>
    </recommendedName>
</protein>
<evidence type="ECO:0000313" key="4">
    <source>
        <dbReference type="Proteomes" id="UP000248553"/>
    </source>
</evidence>
<feature type="chain" id="PRO_5016317258" description="Lipoprotein" evidence="2">
    <location>
        <begin position="21"/>
        <end position="200"/>
    </location>
</feature>
<dbReference type="OrthoDB" id="880950at2"/>
<feature type="compositionally biased region" description="Polar residues" evidence="1">
    <location>
        <begin position="17"/>
        <end position="28"/>
    </location>
</feature>
<gene>
    <name evidence="3" type="ORF">DLM85_09765</name>
</gene>
<sequence>MKRYALPLLAATLLLGSCNQNPPATEQSAPAGDVKAPEAGAADASEAAPGVSGSTPTEAPAAAAAAKPVEMAFRFEPMKSSDGGPARTMAYLVLSGGESREIDLGPFAGKPDQVDAAEAKRANFPGSMVLGFRSYDPNSGTSNDLAVLPSTGGHVRIVQRRLEEGADKQPEFQTSRELSVPAGAELRAAPVKPEPAPKKK</sequence>
<evidence type="ECO:0008006" key="5">
    <source>
        <dbReference type="Google" id="ProtNLM"/>
    </source>
</evidence>
<comment type="caution">
    <text evidence="3">The sequence shown here is derived from an EMBL/GenBank/DDBJ whole genome shotgun (WGS) entry which is preliminary data.</text>
</comment>
<dbReference type="RefSeq" id="WP_111477916.1">
    <property type="nucleotide sequence ID" value="NZ_QHKM01000002.1"/>
</dbReference>
<keyword evidence="4" id="KW-1185">Reference proteome</keyword>
<feature type="signal peptide" evidence="2">
    <location>
        <begin position="1"/>
        <end position="20"/>
    </location>
</feature>
<dbReference type="Proteomes" id="UP000248553">
    <property type="component" value="Unassembled WGS sequence"/>
</dbReference>
<evidence type="ECO:0000256" key="1">
    <source>
        <dbReference type="SAM" id="MobiDB-lite"/>
    </source>
</evidence>
<reference evidence="4" key="1">
    <citation type="submission" date="2018-05" db="EMBL/GenBank/DDBJ databases">
        <authorList>
            <person name="Nie L."/>
        </authorList>
    </citation>
    <scope>NUCLEOTIDE SEQUENCE [LARGE SCALE GENOMIC DNA]</scope>
    <source>
        <strain evidence="4">NL</strain>
    </source>
</reference>